<keyword evidence="2" id="KW-1185">Reference proteome</keyword>
<accession>A0A9X1H880</accession>
<name>A0A9X1H880_9FLAO</name>
<dbReference type="Proteomes" id="UP001139366">
    <property type="component" value="Unassembled WGS sequence"/>
</dbReference>
<proteinExistence type="predicted"/>
<sequence length="131" mass="15379">MNILSFLKPKKKRTLSENDLNANLDRHYRIATESLVSLRDIGVEEEDELKIDYFFFSDTVEKAQILETEMKNMDFIVNYGTASHDKSLFVISGRTKKIRMMHESLSKWVTDMCQLGHKYDCTFDSWKIVSK</sequence>
<gene>
    <name evidence="1" type="ORF">K6T82_03115</name>
</gene>
<comment type="caution">
    <text evidence="1">The sequence shown here is derived from an EMBL/GenBank/DDBJ whole genome shotgun (WGS) entry which is preliminary data.</text>
</comment>
<dbReference type="InterPro" id="IPR036701">
    <property type="entry name" value="RraB-like_sf"/>
</dbReference>
<protein>
    <submittedName>
        <fullName evidence="1">Ribonuclease E inhibitor RraB</fullName>
    </submittedName>
</protein>
<dbReference type="Gene3D" id="3.30.70.970">
    <property type="entry name" value="RraB-like"/>
    <property type="match status" value="1"/>
</dbReference>
<dbReference type="EMBL" id="JAINUY010000001">
    <property type="protein sequence ID" value="MBZ4033739.1"/>
    <property type="molecule type" value="Genomic_DNA"/>
</dbReference>
<evidence type="ECO:0000313" key="2">
    <source>
        <dbReference type="Proteomes" id="UP001139366"/>
    </source>
</evidence>
<evidence type="ECO:0000313" key="1">
    <source>
        <dbReference type="EMBL" id="MBZ4033739.1"/>
    </source>
</evidence>
<dbReference type="SUPFAM" id="SSF89946">
    <property type="entry name" value="Hypothetical protein VC0424"/>
    <property type="match status" value="1"/>
</dbReference>
<dbReference type="RefSeq" id="WP_223704556.1">
    <property type="nucleotide sequence ID" value="NZ_JAINUY010000001.1"/>
</dbReference>
<reference evidence="1 2" key="1">
    <citation type="journal article" date="2023" name="Antonie Van Leeuwenhoek">
        <title>Flavobacterium potami sp. nov., a multi-metal resistance genes harbouring bacterium isolated from shallow river silt.</title>
        <authorList>
            <person name="Li S."/>
            <person name="Mao S."/>
            <person name="Mu W."/>
            <person name="Guo B."/>
            <person name="Li C."/>
            <person name="Zhu Q."/>
            <person name="Hou X."/>
            <person name="Zhao Y."/>
            <person name="Wei S."/>
            <person name="Liu H."/>
            <person name="Liu A."/>
        </authorList>
    </citation>
    <scope>NUCLEOTIDE SEQUENCE [LARGE SCALE GENOMIC DNA]</scope>
    <source>
        <strain evidence="1 2">17A</strain>
    </source>
</reference>
<dbReference type="AlphaFoldDB" id="A0A9X1H880"/>
<organism evidence="1 2">
    <name type="scientific">Flavobacterium potami</name>
    <dbReference type="NCBI Taxonomy" id="2872310"/>
    <lineage>
        <taxon>Bacteria</taxon>
        <taxon>Pseudomonadati</taxon>
        <taxon>Bacteroidota</taxon>
        <taxon>Flavobacteriia</taxon>
        <taxon>Flavobacteriales</taxon>
        <taxon>Flavobacteriaceae</taxon>
        <taxon>Flavobacterium</taxon>
    </lineage>
</organism>